<reference evidence="1 2" key="1">
    <citation type="submission" date="2019-01" db="EMBL/GenBank/DDBJ databases">
        <title>High-quality-draft genome sequences of five non-tuberculosis mycobacteriaceae isolated from a nosocomial environment.</title>
        <authorList>
            <person name="Tiago I."/>
            <person name="Alarico S."/>
            <person name="Pereira S.G."/>
            <person name="Coelho C."/>
            <person name="Maranha A."/>
            <person name="Empadinhas N."/>
        </authorList>
    </citation>
    <scope>NUCLEOTIDE SEQUENCE [LARGE SCALE GENOMIC DNA]</scope>
    <source>
        <strain evidence="1 2">22DIII</strain>
    </source>
</reference>
<dbReference type="AlphaFoldDB" id="A0A4R5X8X2"/>
<organism evidence="1 2">
    <name type="scientific">Mycolicibacterium obuense</name>
    <dbReference type="NCBI Taxonomy" id="1807"/>
    <lineage>
        <taxon>Bacteria</taxon>
        <taxon>Bacillati</taxon>
        <taxon>Actinomycetota</taxon>
        <taxon>Actinomycetes</taxon>
        <taxon>Mycobacteriales</taxon>
        <taxon>Mycobacteriaceae</taxon>
        <taxon>Mycolicibacterium</taxon>
    </lineage>
</organism>
<protein>
    <submittedName>
        <fullName evidence="1">Uncharacterized protein</fullName>
    </submittedName>
</protein>
<proteinExistence type="predicted"/>
<evidence type="ECO:0000313" key="1">
    <source>
        <dbReference type="EMBL" id="TDL08428.1"/>
    </source>
</evidence>
<gene>
    <name evidence="1" type="ORF">EUA04_13380</name>
</gene>
<sequence length="189" mass="20747">MTSDNPAFTPIPGDVVADSIRRVSGRRGSDKGLIEIPLYGHVFGYQVRIERSGGTPRLAELRIIAPGGGDIDPGAVRNVPVRRLAKAAAQFISLTEHGVVNAGDVFDPTDLARPDLEPGKRRRTLGPEHYREVAAQLQMAREIGLPPRDHVADHYGVALPTLDRWIKQAKDRGFLPRDWSTTATEETSR</sequence>
<dbReference type="OrthoDB" id="4626621at2"/>
<accession>A0A4R5X8X2</accession>
<evidence type="ECO:0000313" key="2">
    <source>
        <dbReference type="Proteomes" id="UP000294952"/>
    </source>
</evidence>
<dbReference type="Proteomes" id="UP000294952">
    <property type="component" value="Unassembled WGS sequence"/>
</dbReference>
<dbReference type="RefSeq" id="WP_131705531.1">
    <property type="nucleotide sequence ID" value="NZ_CALTXN010000003.1"/>
</dbReference>
<dbReference type="EMBL" id="SDLP01000003">
    <property type="protein sequence ID" value="TDL08428.1"/>
    <property type="molecule type" value="Genomic_DNA"/>
</dbReference>
<name>A0A4R5X8X2_9MYCO</name>
<comment type="caution">
    <text evidence="1">The sequence shown here is derived from an EMBL/GenBank/DDBJ whole genome shotgun (WGS) entry which is preliminary data.</text>
</comment>